<keyword evidence="1" id="KW-1133">Transmembrane helix</keyword>
<reference evidence="2" key="1">
    <citation type="submission" date="2006-10" db="EMBL/GenBank/DDBJ databases">
        <authorList>
            <person name="Amadeo P."/>
            <person name="Zhao Q."/>
            <person name="Wortman J."/>
            <person name="Fraser-Liggett C."/>
            <person name="Carlton J."/>
        </authorList>
    </citation>
    <scope>NUCLEOTIDE SEQUENCE</scope>
    <source>
        <strain evidence="2">G3</strain>
    </source>
</reference>
<dbReference type="SUPFAM" id="SSF51126">
    <property type="entry name" value="Pectin lyase-like"/>
    <property type="match status" value="1"/>
</dbReference>
<proteinExistence type="predicted"/>
<keyword evidence="1" id="KW-0812">Transmembrane</keyword>
<evidence type="ECO:0000256" key="1">
    <source>
        <dbReference type="SAM" id="Phobius"/>
    </source>
</evidence>
<protein>
    <submittedName>
        <fullName evidence="2">Uncharacterized protein</fullName>
    </submittedName>
</protein>
<dbReference type="InParanoid" id="A2DL03"/>
<name>A2DL03_TRIV3</name>
<keyword evidence="3" id="KW-1185">Reference proteome</keyword>
<dbReference type="OrthoDB" id="10681856at2759"/>
<dbReference type="InterPro" id="IPR011050">
    <property type="entry name" value="Pectin_lyase_fold/virulence"/>
</dbReference>
<dbReference type="EMBL" id="DS113213">
    <property type="protein sequence ID" value="EAY18956.1"/>
    <property type="molecule type" value="Genomic_DNA"/>
</dbReference>
<dbReference type="VEuPathDB" id="TrichDB:TVAG_147000"/>
<dbReference type="AlphaFoldDB" id="A2DL03"/>
<dbReference type="Proteomes" id="UP000001542">
    <property type="component" value="Unassembled WGS sequence"/>
</dbReference>
<dbReference type="KEGG" id="tva:5464474"/>
<accession>A2DL03</accession>
<keyword evidence="1" id="KW-0472">Membrane</keyword>
<evidence type="ECO:0000313" key="3">
    <source>
        <dbReference type="Proteomes" id="UP000001542"/>
    </source>
</evidence>
<evidence type="ECO:0000313" key="2">
    <source>
        <dbReference type="EMBL" id="EAY18956.1"/>
    </source>
</evidence>
<dbReference type="VEuPathDB" id="TrichDB:TVAGG3_0362260"/>
<organism evidence="2 3">
    <name type="scientific">Trichomonas vaginalis (strain ATCC PRA-98 / G3)</name>
    <dbReference type="NCBI Taxonomy" id="412133"/>
    <lineage>
        <taxon>Eukaryota</taxon>
        <taxon>Metamonada</taxon>
        <taxon>Parabasalia</taxon>
        <taxon>Trichomonadida</taxon>
        <taxon>Trichomonadidae</taxon>
        <taxon>Trichomonas</taxon>
    </lineage>
</organism>
<dbReference type="RefSeq" id="XP_001579942.1">
    <property type="nucleotide sequence ID" value="XM_001579892.1"/>
</dbReference>
<sequence length="400" mass="44994">MMNISLKHLTLQNLYGHSDFISTSAYKNAVFSRCNVRNSFRGFLLDSKLSKTEFSSSIFKNFLTTVVKTQEQDYYNQTINKYLVNIENPLNFTKCTFYGIKSLTYGSCINTCKPLYLDSCLFYDLQALNGGVIYSMSNVDIKHSTFNSCSAFETAGVLKQVGDNTTSLLITSSSFDKNEAKTFGCLYRWSHKWCNIQMSNYTNIKASDCVGVMEIASTDFDMYYCTFRKCQALVNNGCVLVRGPHHCEIWRNIFVSVKHNSESYVTAAAVYIADAVVTSRVAYSIFQDTSSTYVVSAGNNGKLNVLGCIFSSSRSVIWVFKRVMITDCKFNTRVLYPTFIPDVLLNAMQTPSDTNMNISFLNISYNNLGIAFLLSVAGTIALSIIQHKAVQYINHHKKSL</sequence>
<reference evidence="2" key="2">
    <citation type="journal article" date="2007" name="Science">
        <title>Draft genome sequence of the sexually transmitted pathogen Trichomonas vaginalis.</title>
        <authorList>
            <person name="Carlton J.M."/>
            <person name="Hirt R.P."/>
            <person name="Silva J.C."/>
            <person name="Delcher A.L."/>
            <person name="Schatz M."/>
            <person name="Zhao Q."/>
            <person name="Wortman J.R."/>
            <person name="Bidwell S.L."/>
            <person name="Alsmark U.C.M."/>
            <person name="Besteiro S."/>
            <person name="Sicheritz-Ponten T."/>
            <person name="Noel C.J."/>
            <person name="Dacks J.B."/>
            <person name="Foster P.G."/>
            <person name="Simillion C."/>
            <person name="Van de Peer Y."/>
            <person name="Miranda-Saavedra D."/>
            <person name="Barton G.J."/>
            <person name="Westrop G.D."/>
            <person name="Mueller S."/>
            <person name="Dessi D."/>
            <person name="Fiori P.L."/>
            <person name="Ren Q."/>
            <person name="Paulsen I."/>
            <person name="Zhang H."/>
            <person name="Bastida-Corcuera F.D."/>
            <person name="Simoes-Barbosa A."/>
            <person name="Brown M.T."/>
            <person name="Hayes R.D."/>
            <person name="Mukherjee M."/>
            <person name="Okumura C.Y."/>
            <person name="Schneider R."/>
            <person name="Smith A.J."/>
            <person name="Vanacova S."/>
            <person name="Villalvazo M."/>
            <person name="Haas B.J."/>
            <person name="Pertea M."/>
            <person name="Feldblyum T.V."/>
            <person name="Utterback T.R."/>
            <person name="Shu C.L."/>
            <person name="Osoegawa K."/>
            <person name="de Jong P.J."/>
            <person name="Hrdy I."/>
            <person name="Horvathova L."/>
            <person name="Zubacova Z."/>
            <person name="Dolezal P."/>
            <person name="Malik S.B."/>
            <person name="Logsdon J.M. Jr."/>
            <person name="Henze K."/>
            <person name="Gupta A."/>
            <person name="Wang C.C."/>
            <person name="Dunne R.L."/>
            <person name="Upcroft J.A."/>
            <person name="Upcroft P."/>
            <person name="White O."/>
            <person name="Salzberg S.L."/>
            <person name="Tang P."/>
            <person name="Chiu C.-H."/>
            <person name="Lee Y.-S."/>
            <person name="Embley T.M."/>
            <person name="Coombs G.H."/>
            <person name="Mottram J.C."/>
            <person name="Tachezy J."/>
            <person name="Fraser-Liggett C.M."/>
            <person name="Johnson P.J."/>
        </authorList>
    </citation>
    <scope>NUCLEOTIDE SEQUENCE [LARGE SCALE GENOMIC DNA]</scope>
    <source>
        <strain evidence="2">G3</strain>
    </source>
</reference>
<gene>
    <name evidence="2" type="ORF">TVAG_147000</name>
</gene>
<feature type="transmembrane region" description="Helical" evidence="1">
    <location>
        <begin position="365"/>
        <end position="385"/>
    </location>
</feature>